<dbReference type="SUPFAM" id="SSF54523">
    <property type="entry name" value="Pili subunits"/>
    <property type="match status" value="1"/>
</dbReference>
<sequence length="250" mass="27330">MIVVSIIAVLTTMLLPALGRAKELARNAVCKVNIRHLALANHLYAEENNEHFVLAGEDMLHRWHAPRPTINDPFDPNKGPLATYLPHGGIKECPSFRDFITSPGASAAFEAGSGGYGYNDTYIGGRSDAYPFMEAPKHSARITDVGSAGETVMFTDAAMIKPSGLIEYSFCHPPYWVLPGMPPNTLTSDPVIHFRHLGGCNVAWADSHVSEERLSFSFAYKTDASVTAEVAKEKGFGWFGPQSNELFDLE</sequence>
<protein>
    <submittedName>
        <fullName evidence="1">Uncharacterized protein</fullName>
    </submittedName>
</protein>
<proteinExistence type="predicted"/>
<name>A0A0F9V4V5_9ZZZZ</name>
<dbReference type="NCBIfam" id="TIGR04294">
    <property type="entry name" value="pre_pil_HX9DG"/>
    <property type="match status" value="1"/>
</dbReference>
<dbReference type="InterPro" id="IPR045584">
    <property type="entry name" value="Pilin-like"/>
</dbReference>
<gene>
    <name evidence="1" type="ORF">LCGC14_0449960</name>
</gene>
<dbReference type="EMBL" id="LAZR01000445">
    <property type="protein sequence ID" value="KKN68566.1"/>
    <property type="molecule type" value="Genomic_DNA"/>
</dbReference>
<comment type="caution">
    <text evidence="1">The sequence shown here is derived from an EMBL/GenBank/DDBJ whole genome shotgun (WGS) entry which is preliminary data.</text>
</comment>
<evidence type="ECO:0000313" key="1">
    <source>
        <dbReference type="EMBL" id="KKN68566.1"/>
    </source>
</evidence>
<accession>A0A0F9V4V5</accession>
<dbReference type="InterPro" id="IPR027558">
    <property type="entry name" value="Pre_pil_HX9DG_C"/>
</dbReference>
<organism evidence="1">
    <name type="scientific">marine sediment metagenome</name>
    <dbReference type="NCBI Taxonomy" id="412755"/>
    <lineage>
        <taxon>unclassified sequences</taxon>
        <taxon>metagenomes</taxon>
        <taxon>ecological metagenomes</taxon>
    </lineage>
</organism>
<reference evidence="1" key="1">
    <citation type="journal article" date="2015" name="Nature">
        <title>Complex archaea that bridge the gap between prokaryotes and eukaryotes.</title>
        <authorList>
            <person name="Spang A."/>
            <person name="Saw J.H."/>
            <person name="Jorgensen S.L."/>
            <person name="Zaremba-Niedzwiedzka K."/>
            <person name="Martijn J."/>
            <person name="Lind A.E."/>
            <person name="van Eijk R."/>
            <person name="Schleper C."/>
            <person name="Guy L."/>
            <person name="Ettema T.J."/>
        </authorList>
    </citation>
    <scope>NUCLEOTIDE SEQUENCE</scope>
</reference>
<dbReference type="Gene3D" id="3.30.700.10">
    <property type="entry name" value="Glycoprotein, Type 4 Pilin"/>
    <property type="match status" value="1"/>
</dbReference>
<dbReference type="AlphaFoldDB" id="A0A0F9V4V5"/>